<feature type="compositionally biased region" description="Polar residues" evidence="7">
    <location>
        <begin position="66"/>
        <end position="77"/>
    </location>
</feature>
<sequence>MEPSEIFGGAEECHSCESGWTMYIGDTAAAADEDAQTEADDDGHGTHASETDHGNHGAETDDSMASDASSGPIQQGQGTFGSKHGEDGSHCYSDKKATKKPSVGKQKLEMKKKHDKEEKQVISFKTNESSTRSPSVRKNMWFGKTK</sequence>
<keyword evidence="3" id="KW-0203">Cytokinin biosynthesis</keyword>
<evidence type="ECO:0000256" key="3">
    <source>
        <dbReference type="ARBA" id="ARBA00022712"/>
    </source>
</evidence>
<proteinExistence type="inferred from homology"/>
<keyword evidence="2" id="KW-0963">Cytoplasm</keyword>
<evidence type="ECO:0000256" key="6">
    <source>
        <dbReference type="ARBA" id="ARBA00024199"/>
    </source>
</evidence>
<dbReference type="OrthoDB" id="1738616at2759"/>
<organism evidence="8 9">
    <name type="scientific">Hibiscus trionum</name>
    <name type="common">Flower of an hour</name>
    <dbReference type="NCBI Taxonomy" id="183268"/>
    <lineage>
        <taxon>Eukaryota</taxon>
        <taxon>Viridiplantae</taxon>
        <taxon>Streptophyta</taxon>
        <taxon>Embryophyta</taxon>
        <taxon>Tracheophyta</taxon>
        <taxon>Spermatophyta</taxon>
        <taxon>Magnoliopsida</taxon>
        <taxon>eudicotyledons</taxon>
        <taxon>Gunneridae</taxon>
        <taxon>Pentapetalae</taxon>
        <taxon>rosids</taxon>
        <taxon>malvids</taxon>
        <taxon>Malvales</taxon>
        <taxon>Malvaceae</taxon>
        <taxon>Malvoideae</taxon>
        <taxon>Hibiscus</taxon>
    </lineage>
</organism>
<dbReference type="PANTHER" id="PTHR33347">
    <property type="entry name" value="OSJNBA0091C07.3 PROTEIN"/>
    <property type="match status" value="1"/>
</dbReference>
<keyword evidence="5" id="KW-0539">Nucleus</keyword>
<feature type="compositionally biased region" description="Basic and acidic residues" evidence="7">
    <location>
        <begin position="42"/>
        <end position="59"/>
    </location>
</feature>
<dbReference type="GO" id="GO:0009736">
    <property type="term" value="P:cytokinin-activated signaling pathway"/>
    <property type="evidence" value="ECO:0007669"/>
    <property type="project" value="UniProtKB-KW"/>
</dbReference>
<feature type="region of interest" description="Disordered" evidence="7">
    <location>
        <begin position="27"/>
        <end position="146"/>
    </location>
</feature>
<reference evidence="8" key="1">
    <citation type="submission" date="2023-05" db="EMBL/GenBank/DDBJ databases">
        <title>Genome and transcriptome analyses reveal genes involved in the formation of fine ridges on petal epidermal cells in Hibiscus trionum.</title>
        <authorList>
            <person name="Koshimizu S."/>
            <person name="Masuda S."/>
            <person name="Ishii T."/>
            <person name="Shirasu K."/>
            <person name="Hoshino A."/>
            <person name="Arita M."/>
        </authorList>
    </citation>
    <scope>NUCLEOTIDE SEQUENCE</scope>
    <source>
        <strain evidence="8">Hamamatsu line</strain>
    </source>
</reference>
<comment type="similarity">
    <text evidence="6">Belongs to the SOFL plant protein family.</text>
</comment>
<feature type="compositionally biased region" description="Acidic residues" evidence="7">
    <location>
        <begin position="31"/>
        <end position="41"/>
    </location>
</feature>
<evidence type="ECO:0000256" key="7">
    <source>
        <dbReference type="SAM" id="MobiDB-lite"/>
    </source>
</evidence>
<dbReference type="Proteomes" id="UP001165190">
    <property type="component" value="Unassembled WGS sequence"/>
</dbReference>
<dbReference type="GO" id="GO:0005737">
    <property type="term" value="C:cytoplasm"/>
    <property type="evidence" value="ECO:0007669"/>
    <property type="project" value="UniProtKB-SubCell"/>
</dbReference>
<evidence type="ECO:0000256" key="1">
    <source>
        <dbReference type="ARBA" id="ARBA00004496"/>
    </source>
</evidence>
<dbReference type="AlphaFoldDB" id="A0A9W7HIS4"/>
<keyword evidence="4" id="KW-0932">Cytokinin signaling pathway</keyword>
<comment type="subcellular location">
    <subcellularLocation>
        <location evidence="1">Cytoplasm</location>
    </subcellularLocation>
</comment>
<dbReference type="InterPro" id="IPR044670">
    <property type="entry name" value="SOFL"/>
</dbReference>
<feature type="compositionally biased region" description="Polar residues" evidence="7">
    <location>
        <begin position="123"/>
        <end position="136"/>
    </location>
</feature>
<feature type="compositionally biased region" description="Basic and acidic residues" evidence="7">
    <location>
        <begin position="83"/>
        <end position="96"/>
    </location>
</feature>
<gene>
    <name evidence="8" type="ORF">HRI_001486500</name>
</gene>
<evidence type="ECO:0000256" key="4">
    <source>
        <dbReference type="ARBA" id="ARBA00022864"/>
    </source>
</evidence>
<evidence type="ECO:0000313" key="9">
    <source>
        <dbReference type="Proteomes" id="UP001165190"/>
    </source>
</evidence>
<dbReference type="PANTHER" id="PTHR33347:SF31">
    <property type="entry name" value="PROTEIN SOB FIVE-LIKE 1"/>
    <property type="match status" value="1"/>
</dbReference>
<protein>
    <submittedName>
        <fullName evidence="8">Uncharacterized protein</fullName>
    </submittedName>
</protein>
<evidence type="ECO:0000256" key="2">
    <source>
        <dbReference type="ARBA" id="ARBA00022490"/>
    </source>
</evidence>
<comment type="caution">
    <text evidence="8">The sequence shown here is derived from an EMBL/GenBank/DDBJ whole genome shotgun (WGS) entry which is preliminary data.</text>
</comment>
<accession>A0A9W7HIS4</accession>
<dbReference type="EMBL" id="BSYR01000015">
    <property type="protein sequence ID" value="GMI78172.1"/>
    <property type="molecule type" value="Genomic_DNA"/>
</dbReference>
<evidence type="ECO:0000313" key="8">
    <source>
        <dbReference type="EMBL" id="GMI78172.1"/>
    </source>
</evidence>
<name>A0A9W7HIS4_HIBTR</name>
<dbReference type="GO" id="GO:0009691">
    <property type="term" value="P:cytokinin biosynthetic process"/>
    <property type="evidence" value="ECO:0007669"/>
    <property type="project" value="UniProtKB-KW"/>
</dbReference>
<keyword evidence="9" id="KW-1185">Reference proteome</keyword>
<evidence type="ECO:0000256" key="5">
    <source>
        <dbReference type="ARBA" id="ARBA00023242"/>
    </source>
</evidence>